<dbReference type="PANTHER" id="PTHR30509:SF9">
    <property type="entry name" value="MULTIDRUG RESISTANCE PROTEIN MDTO"/>
    <property type="match status" value="1"/>
</dbReference>
<evidence type="ECO:0000256" key="6">
    <source>
        <dbReference type="ARBA" id="ARBA00043993"/>
    </source>
</evidence>
<keyword evidence="11" id="KW-1185">Reference proteome</keyword>
<name>A0A8G2CKF9_ACIRU</name>
<evidence type="ECO:0000256" key="7">
    <source>
        <dbReference type="SAM" id="MobiDB-lite"/>
    </source>
</evidence>
<dbReference type="RefSeq" id="WP_029311038.1">
    <property type="nucleotide sequence ID" value="NZ_FTNE01000009.1"/>
</dbReference>
<evidence type="ECO:0000256" key="3">
    <source>
        <dbReference type="ARBA" id="ARBA00022692"/>
    </source>
</evidence>
<feature type="region of interest" description="Disordered" evidence="7">
    <location>
        <begin position="647"/>
        <end position="666"/>
    </location>
</feature>
<feature type="transmembrane region" description="Helical" evidence="8">
    <location>
        <begin position="438"/>
        <end position="456"/>
    </location>
</feature>
<evidence type="ECO:0000256" key="2">
    <source>
        <dbReference type="ARBA" id="ARBA00022475"/>
    </source>
</evidence>
<keyword evidence="3 8" id="KW-0812">Transmembrane</keyword>
<evidence type="ECO:0000313" key="10">
    <source>
        <dbReference type="EMBL" id="SIQ76521.1"/>
    </source>
</evidence>
<evidence type="ECO:0000313" key="11">
    <source>
        <dbReference type="Proteomes" id="UP000186308"/>
    </source>
</evidence>
<comment type="caution">
    <text evidence="10">The sequence shown here is derived from an EMBL/GenBank/DDBJ whole genome shotgun (WGS) entry which is preliminary data.</text>
</comment>
<accession>A0A8G2CKF9</accession>
<dbReference type="Pfam" id="PF13515">
    <property type="entry name" value="FUSC_2"/>
    <property type="match status" value="1"/>
</dbReference>
<feature type="transmembrane region" description="Helical" evidence="8">
    <location>
        <begin position="106"/>
        <end position="125"/>
    </location>
</feature>
<dbReference type="InterPro" id="IPR049453">
    <property type="entry name" value="Memb_transporter_dom"/>
</dbReference>
<feature type="transmembrane region" description="Helical" evidence="8">
    <location>
        <begin position="158"/>
        <end position="175"/>
    </location>
</feature>
<proteinExistence type="inferred from homology"/>
<dbReference type="PANTHER" id="PTHR30509">
    <property type="entry name" value="P-HYDROXYBENZOIC ACID EFFLUX PUMP SUBUNIT-RELATED"/>
    <property type="match status" value="1"/>
</dbReference>
<evidence type="ECO:0000256" key="5">
    <source>
        <dbReference type="ARBA" id="ARBA00023136"/>
    </source>
</evidence>
<dbReference type="GO" id="GO:0005886">
    <property type="term" value="C:plasma membrane"/>
    <property type="evidence" value="ECO:0007669"/>
    <property type="project" value="UniProtKB-SubCell"/>
</dbReference>
<sequence>MGQASAAIASADRAGLPGLGGLALNFRAISLLEGVRAAIAVAGTMAVGSLLGLPQLGLAALGALLACFADPGGPVRARLPPMLVFGVLGALCFSIFGLILARSPALAILAAGVTIFVCSFARIYGQSGMQTGNLVSVATVLSLDAPIRSVMAAVPPGLAFWAGAAGAALLTLALWRIRPFHPARMALADLALALSALARDLVDLANEPKPDEDGFDLHARGHRRAVREAIERARGVTLATIRRRGAASQRANAIALRLATFDQMFGAMIAVGEAMAADPGGAPASRQALRDLAPLLAALAPAIEADRSLDTPPIREALRRFRDDIGAIGEEAPIRRLLDAVADRLSVIVTVSNAPGPSPVADGAAIDWRGMIFGPIRANWTLESVPLRHALRTAMVTTPVLGFVQWLGNPFGHWLAITVIFVLQPHFSATWVRALERVGGTAAGGVLAALIGLVCHTRLELALAMIPLALVAFAIRGVNFSAYTAVLTPMIVLLIEQISPGTNQWTIALSRVGFTLAGGVLAVAANLVLWPSFEGNRLGAARDAAIAAHRDYLAASFAYLVDGGALPEAARRQAGLASNNLEASVSRALMEPHRGHDPLLRSALVVDAALRRTAGRLAVLNLDPLPDAGEAALWQRWRDWLDAALDPARGPTPPTPQAVQRPASAESLRRLARQAELVFEAIKPEVSDERE</sequence>
<organism evidence="10 11">
    <name type="scientific">Acidiphilium rubrum</name>
    <dbReference type="NCBI Taxonomy" id="526"/>
    <lineage>
        <taxon>Bacteria</taxon>
        <taxon>Pseudomonadati</taxon>
        <taxon>Pseudomonadota</taxon>
        <taxon>Alphaproteobacteria</taxon>
        <taxon>Acetobacterales</taxon>
        <taxon>Acidocellaceae</taxon>
        <taxon>Acidiphilium</taxon>
    </lineage>
</organism>
<comment type="subcellular location">
    <subcellularLocation>
        <location evidence="1">Cell membrane</location>
        <topology evidence="1">Multi-pass membrane protein</topology>
    </subcellularLocation>
</comment>
<evidence type="ECO:0000256" key="8">
    <source>
        <dbReference type="SAM" id="Phobius"/>
    </source>
</evidence>
<feature type="transmembrane region" description="Helical" evidence="8">
    <location>
        <begin position="81"/>
        <end position="100"/>
    </location>
</feature>
<evidence type="ECO:0000256" key="4">
    <source>
        <dbReference type="ARBA" id="ARBA00022989"/>
    </source>
</evidence>
<dbReference type="AlphaFoldDB" id="A0A8G2CKF9"/>
<feature type="transmembrane region" description="Helical" evidence="8">
    <location>
        <begin position="37"/>
        <end position="69"/>
    </location>
</feature>
<feature type="transmembrane region" description="Helical" evidence="8">
    <location>
        <begin position="507"/>
        <end position="529"/>
    </location>
</feature>
<feature type="transmembrane region" description="Helical" evidence="8">
    <location>
        <begin position="411"/>
        <end position="432"/>
    </location>
</feature>
<keyword evidence="2" id="KW-1003">Cell membrane</keyword>
<evidence type="ECO:0000259" key="9">
    <source>
        <dbReference type="Pfam" id="PF13515"/>
    </source>
</evidence>
<keyword evidence="4 8" id="KW-1133">Transmembrane helix</keyword>
<gene>
    <name evidence="10" type="ORF">SAMN05421828_10922</name>
</gene>
<dbReference type="Proteomes" id="UP000186308">
    <property type="component" value="Unassembled WGS sequence"/>
</dbReference>
<dbReference type="EMBL" id="FTNE01000009">
    <property type="protein sequence ID" value="SIQ76521.1"/>
    <property type="molecule type" value="Genomic_DNA"/>
</dbReference>
<dbReference type="OrthoDB" id="7491335at2"/>
<evidence type="ECO:0000256" key="1">
    <source>
        <dbReference type="ARBA" id="ARBA00004651"/>
    </source>
</evidence>
<comment type="similarity">
    <text evidence="6">Belongs to the YccS/YhfK family.</text>
</comment>
<keyword evidence="5 8" id="KW-0472">Membrane</keyword>
<feature type="domain" description="Integral membrane bound transporter" evidence="9">
    <location>
        <begin position="402"/>
        <end position="524"/>
    </location>
</feature>
<protein>
    <submittedName>
        <fullName evidence="10">Uncharacterized membrane protein YccC</fullName>
    </submittedName>
</protein>
<reference evidence="10 11" key="1">
    <citation type="submission" date="2017-01" db="EMBL/GenBank/DDBJ databases">
        <authorList>
            <person name="Varghese N."/>
            <person name="Submissions S."/>
        </authorList>
    </citation>
    <scope>NUCLEOTIDE SEQUENCE [LARGE SCALE GENOMIC DNA]</scope>
    <source>
        <strain evidence="10 11">ATCC 35905</strain>
    </source>
</reference>
<feature type="transmembrane region" description="Helical" evidence="8">
    <location>
        <begin position="468"/>
        <end position="495"/>
    </location>
</feature>